<dbReference type="AlphaFoldDB" id="A0AAX4JAC8"/>
<gene>
    <name evidence="2" type="ORF">VNE69_03073</name>
</gene>
<evidence type="ECO:0000313" key="2">
    <source>
        <dbReference type="EMBL" id="WUR02852.1"/>
    </source>
</evidence>
<evidence type="ECO:0000256" key="1">
    <source>
        <dbReference type="SAM" id="SignalP"/>
    </source>
</evidence>
<reference evidence="2" key="1">
    <citation type="journal article" date="2024" name="BMC Genomics">
        <title>Functional annotation of a divergent genome using sequence and structure-based similarity.</title>
        <authorList>
            <person name="Svedberg D."/>
            <person name="Winiger R.R."/>
            <person name="Berg A."/>
            <person name="Sharma H."/>
            <person name="Tellgren-Roth C."/>
            <person name="Debrunner-Vossbrinck B.A."/>
            <person name="Vossbrinck C.R."/>
            <person name="Barandun J."/>
        </authorList>
    </citation>
    <scope>NUCLEOTIDE SEQUENCE</scope>
    <source>
        <strain evidence="2">Illinois isolate</strain>
    </source>
</reference>
<dbReference type="GeneID" id="90540669"/>
<proteinExistence type="predicted"/>
<keyword evidence="3" id="KW-1185">Reference proteome</keyword>
<name>A0AAX4JAC8_9MICR</name>
<feature type="chain" id="PRO_5043545248" evidence="1">
    <location>
        <begin position="17"/>
        <end position="351"/>
    </location>
</feature>
<dbReference type="Proteomes" id="UP001334084">
    <property type="component" value="Chromosome 3"/>
</dbReference>
<sequence length="351" mass="41483">MFLLLSTSLIACSVISRNLRNALSNGELIFRMYSKNHSFDNVAEVRFVRKLNVNNKSNNLSIPLSTRQVVGTDPHKIYYEDFLFNFQATTIKSPRIHEIAYSPFYQLNINNESLELQLKKPENQYKLFCEKVLIPKLFYNPSDAFVFKIFYLKNLIYDLQDTRSPFHKAVTGILKDLQYFVDINDIKIFIEEILIKKSFLFSKMVQNSEDETASKFLIGLITDFYNLKNLYKEVKINGNAKDFIITKFKLDENLIKDKKSDKQFSINDKLFKFVVENDKNQNILIPFEVKQKDEKILFEFDHQMLREKNIESLELEFIENETDEIISKNINVPIDIETDESEYIYLHMIEE</sequence>
<dbReference type="KEGG" id="vnx:VNE69_03073"/>
<dbReference type="RefSeq" id="XP_065328997.1">
    <property type="nucleotide sequence ID" value="XM_065472925.1"/>
</dbReference>
<feature type="signal peptide" evidence="1">
    <location>
        <begin position="1"/>
        <end position="16"/>
    </location>
</feature>
<keyword evidence="1" id="KW-0732">Signal</keyword>
<accession>A0AAX4JAC8</accession>
<dbReference type="EMBL" id="CP142728">
    <property type="protein sequence ID" value="WUR02852.1"/>
    <property type="molecule type" value="Genomic_DNA"/>
</dbReference>
<organism evidence="2 3">
    <name type="scientific">Vairimorpha necatrix</name>
    <dbReference type="NCBI Taxonomy" id="6039"/>
    <lineage>
        <taxon>Eukaryota</taxon>
        <taxon>Fungi</taxon>
        <taxon>Fungi incertae sedis</taxon>
        <taxon>Microsporidia</taxon>
        <taxon>Nosematidae</taxon>
        <taxon>Vairimorpha</taxon>
    </lineage>
</organism>
<evidence type="ECO:0000313" key="3">
    <source>
        <dbReference type="Proteomes" id="UP001334084"/>
    </source>
</evidence>
<protein>
    <submittedName>
        <fullName evidence="2">SP-containing protein</fullName>
    </submittedName>
</protein>